<reference evidence="2 3" key="1">
    <citation type="submission" date="2023-02" db="EMBL/GenBank/DDBJ databases">
        <title>LHISI_Scaffold_Assembly.</title>
        <authorList>
            <person name="Stuart O.P."/>
            <person name="Cleave R."/>
            <person name="Magrath M.J.L."/>
            <person name="Mikheyev A.S."/>
        </authorList>
    </citation>
    <scope>NUCLEOTIDE SEQUENCE [LARGE SCALE GENOMIC DNA]</scope>
    <source>
        <strain evidence="2">Daus_M_001</strain>
        <tissue evidence="2">Leg muscle</tissue>
    </source>
</reference>
<dbReference type="Pfam" id="PF21789">
    <property type="entry name" value="TNP-like_RNaseH_C"/>
    <property type="match status" value="1"/>
</dbReference>
<keyword evidence="3" id="KW-1185">Reference proteome</keyword>
<evidence type="ECO:0000259" key="1">
    <source>
        <dbReference type="Pfam" id="PF21789"/>
    </source>
</evidence>
<evidence type="ECO:0000313" key="2">
    <source>
        <dbReference type="EMBL" id="KAJ8886453.1"/>
    </source>
</evidence>
<evidence type="ECO:0000313" key="3">
    <source>
        <dbReference type="Proteomes" id="UP001159363"/>
    </source>
</evidence>
<dbReference type="EMBL" id="JARBHB010000004">
    <property type="protein sequence ID" value="KAJ8886453.1"/>
    <property type="molecule type" value="Genomic_DNA"/>
</dbReference>
<name>A0ABQ9HQ03_9NEOP</name>
<accession>A0ABQ9HQ03</accession>
<protein>
    <recommendedName>
        <fullName evidence="1">Transposable element P transposase-like RNase H C-terminal domain-containing protein</fullName>
    </recommendedName>
</protein>
<proteinExistence type="predicted"/>
<dbReference type="Proteomes" id="UP001159363">
    <property type="component" value="Chromosome X"/>
</dbReference>
<comment type="caution">
    <text evidence="2">The sequence shown here is derived from an EMBL/GenBank/DDBJ whole genome shotgun (WGS) entry which is preliminary data.</text>
</comment>
<feature type="non-terminal residue" evidence="2">
    <location>
        <position position="203"/>
    </location>
</feature>
<sequence length="203" mass="23672">MCLIQVMGHRNEMPFHSGICVTNNSVRNLFSYLKEKYGITYLLTDKLSQDVLENIFSYIRSMGCANDLPTLIDFKYRMRWYILGKYSTTVYTRNCNTTDNNEGECPSKITSHAIKARGGLGEPSEQLLKTIQLAEQFMENFSKEINLINLLTKAVINKLNCIRQEVIYHFIKPHTYIRIKIVSKQHAIRRKILKNILKFEQII</sequence>
<dbReference type="InterPro" id="IPR048367">
    <property type="entry name" value="TNP-like_RNaseH_C"/>
</dbReference>
<gene>
    <name evidence="2" type="ORF">PR048_012664</name>
</gene>
<organism evidence="2 3">
    <name type="scientific">Dryococelus australis</name>
    <dbReference type="NCBI Taxonomy" id="614101"/>
    <lineage>
        <taxon>Eukaryota</taxon>
        <taxon>Metazoa</taxon>
        <taxon>Ecdysozoa</taxon>
        <taxon>Arthropoda</taxon>
        <taxon>Hexapoda</taxon>
        <taxon>Insecta</taxon>
        <taxon>Pterygota</taxon>
        <taxon>Neoptera</taxon>
        <taxon>Polyneoptera</taxon>
        <taxon>Phasmatodea</taxon>
        <taxon>Verophasmatodea</taxon>
        <taxon>Anareolatae</taxon>
        <taxon>Phasmatidae</taxon>
        <taxon>Eurycanthinae</taxon>
        <taxon>Dryococelus</taxon>
    </lineage>
</organism>
<feature type="domain" description="Transposable element P transposase-like RNase H C-terminal" evidence="1">
    <location>
        <begin position="46"/>
        <end position="75"/>
    </location>
</feature>